<dbReference type="SUPFAM" id="SSF46689">
    <property type="entry name" value="Homeodomain-like"/>
    <property type="match status" value="1"/>
</dbReference>
<keyword evidence="3" id="KW-0804">Transcription</keyword>
<evidence type="ECO:0000256" key="3">
    <source>
        <dbReference type="ARBA" id="ARBA00023163"/>
    </source>
</evidence>
<dbReference type="RefSeq" id="WP_420480810.1">
    <property type="nucleotide sequence ID" value="NZ_CP013243.1"/>
</dbReference>
<dbReference type="GO" id="GO:0003700">
    <property type="term" value="F:DNA-binding transcription factor activity"/>
    <property type="evidence" value="ECO:0007669"/>
    <property type="project" value="InterPro"/>
</dbReference>
<keyword evidence="2" id="KW-0238">DNA-binding</keyword>
<name>A0A1L3NGD6_CLOSG</name>
<dbReference type="InterPro" id="IPR009057">
    <property type="entry name" value="Homeodomain-like_sf"/>
</dbReference>
<reference evidence="5 6" key="1">
    <citation type="submission" date="2015-11" db="EMBL/GenBank/DDBJ databases">
        <authorList>
            <person name="Hill K.K."/>
            <person name="Shirey T.B."/>
            <person name="Raphael B."/>
            <person name="Daligault H.E."/>
            <person name="Davenport K.W."/>
            <person name="Bruce D.C."/>
            <person name="Foley B.T."/>
            <person name="Johnson S.L."/>
        </authorList>
    </citation>
    <scope>NUCLEOTIDE SEQUENCE [LARGE SCALE GENOMIC DNA]</scope>
    <source>
        <strain evidence="5 6">CDC_1632</strain>
    </source>
</reference>
<sequence length="323" mass="37549">MKYISHLTKEKEQDKDDVSIITEGKECKVFQIQNETGEGIMKSYCVFPGVSLMYNDFHMKSCESNFKIDVDSLCIDHCREGRIEHEIRKGVYSYLGTGDLKIDPRIHHSGHVEFPFNHYHGISIFFNLEEASKALPLEIRDFPVDLYEIQKKYCDDKSPFIIKSDPSIEHIFSELYTVPQKIKKAYFKIKILELLLYLDALELPSNCEEQPYFYKTQVEKVKAIHSLMTENLHKYYTLDQLSKEFDIPLTSMKICFKNVYGNSIFAYMRFYRINMGAVLLRQNKECSIAEIAGKVGYDSPSKFSTAFKDVMGVSPLTYRKNSI</sequence>
<dbReference type="InterPro" id="IPR053142">
    <property type="entry name" value="PchR_regulatory_protein"/>
</dbReference>
<keyword evidence="1" id="KW-0805">Transcription regulation</keyword>
<dbReference type="GO" id="GO:0043565">
    <property type="term" value="F:sequence-specific DNA binding"/>
    <property type="evidence" value="ECO:0007669"/>
    <property type="project" value="InterPro"/>
</dbReference>
<dbReference type="Gene3D" id="1.10.10.60">
    <property type="entry name" value="Homeodomain-like"/>
    <property type="match status" value="1"/>
</dbReference>
<evidence type="ECO:0000256" key="2">
    <source>
        <dbReference type="ARBA" id="ARBA00023125"/>
    </source>
</evidence>
<dbReference type="PANTHER" id="PTHR47893">
    <property type="entry name" value="REGULATORY PROTEIN PCHR"/>
    <property type="match status" value="1"/>
</dbReference>
<dbReference type="InterPro" id="IPR020449">
    <property type="entry name" value="Tscrpt_reg_AraC-type_HTH"/>
</dbReference>
<feature type="domain" description="HTH araC/xylS-type" evidence="4">
    <location>
        <begin position="222"/>
        <end position="321"/>
    </location>
</feature>
<protein>
    <submittedName>
        <fullName evidence="5">Helix-turn-helix domain protein</fullName>
    </submittedName>
</protein>
<dbReference type="PANTHER" id="PTHR47893:SF1">
    <property type="entry name" value="REGULATORY PROTEIN PCHR"/>
    <property type="match status" value="1"/>
</dbReference>
<evidence type="ECO:0000313" key="6">
    <source>
        <dbReference type="Proteomes" id="UP000182204"/>
    </source>
</evidence>
<dbReference type="PROSITE" id="PS01124">
    <property type="entry name" value="HTH_ARAC_FAMILY_2"/>
    <property type="match status" value="1"/>
</dbReference>
<accession>A0A1L3NGD6</accession>
<gene>
    <name evidence="5" type="ORF">NPD5_1472</name>
</gene>
<evidence type="ECO:0000256" key="1">
    <source>
        <dbReference type="ARBA" id="ARBA00023015"/>
    </source>
</evidence>
<dbReference type="Pfam" id="PF12833">
    <property type="entry name" value="HTH_18"/>
    <property type="match status" value="1"/>
</dbReference>
<dbReference type="Proteomes" id="UP000182204">
    <property type="component" value="Chromosome"/>
</dbReference>
<dbReference type="AlphaFoldDB" id="A0A1L3NGD6"/>
<evidence type="ECO:0000313" key="5">
    <source>
        <dbReference type="EMBL" id="APH15168.1"/>
    </source>
</evidence>
<dbReference type="SMART" id="SM00342">
    <property type="entry name" value="HTH_ARAC"/>
    <property type="match status" value="1"/>
</dbReference>
<dbReference type="EMBL" id="CP013243">
    <property type="protein sequence ID" value="APH15168.1"/>
    <property type="molecule type" value="Genomic_DNA"/>
</dbReference>
<dbReference type="PRINTS" id="PR00032">
    <property type="entry name" value="HTHARAC"/>
</dbReference>
<organism evidence="5 6">
    <name type="scientific">Clostridium sporogenes</name>
    <dbReference type="NCBI Taxonomy" id="1509"/>
    <lineage>
        <taxon>Bacteria</taxon>
        <taxon>Bacillati</taxon>
        <taxon>Bacillota</taxon>
        <taxon>Clostridia</taxon>
        <taxon>Eubacteriales</taxon>
        <taxon>Clostridiaceae</taxon>
        <taxon>Clostridium</taxon>
    </lineage>
</organism>
<evidence type="ECO:0000259" key="4">
    <source>
        <dbReference type="PROSITE" id="PS01124"/>
    </source>
</evidence>
<proteinExistence type="predicted"/>
<dbReference type="InterPro" id="IPR018060">
    <property type="entry name" value="HTH_AraC"/>
</dbReference>